<dbReference type="OrthoDB" id="4312611at2"/>
<reference evidence="1 2" key="1">
    <citation type="submission" date="2019-12" db="EMBL/GenBank/DDBJ databases">
        <title>Paraburkholderia acidiphila 7Q-K02 sp. nov and Paraburkholderia acidisoli DHF22 sp. nov., two strains isolated from forest soil.</title>
        <authorList>
            <person name="Gao Z."/>
            <person name="Qiu L."/>
        </authorList>
    </citation>
    <scope>NUCLEOTIDE SEQUENCE [LARGE SCALE GENOMIC DNA]</scope>
    <source>
        <strain evidence="1 2">7Q-K02</strain>
    </source>
</reference>
<evidence type="ECO:0000313" key="2">
    <source>
        <dbReference type="Proteomes" id="UP000434209"/>
    </source>
</evidence>
<dbReference type="AlphaFoldDB" id="A0A7Z2G8G1"/>
<evidence type="ECO:0000313" key="1">
    <source>
        <dbReference type="EMBL" id="QGZ56704.1"/>
    </source>
</evidence>
<sequence length="65" mass="7113">MEADAFNHRVKVGQFVDYRSHLPDGPITRYRTRTEASVLSGHTAVVWLEGKSGCVCVSHCAPVVA</sequence>
<name>A0A7Z2G8G1_9BURK</name>
<keyword evidence="2" id="KW-1185">Reference proteome</keyword>
<gene>
    <name evidence="1" type="ORF">FAZ97_17210</name>
</gene>
<dbReference type="Proteomes" id="UP000434209">
    <property type="component" value="Chromosome 2"/>
</dbReference>
<proteinExistence type="predicted"/>
<protein>
    <submittedName>
        <fullName evidence="1">Uncharacterized protein</fullName>
    </submittedName>
</protein>
<dbReference type="KEGG" id="pacp:FAZ97_17210"/>
<dbReference type="EMBL" id="CP046910">
    <property type="protein sequence ID" value="QGZ56704.1"/>
    <property type="molecule type" value="Genomic_DNA"/>
</dbReference>
<organism evidence="1 2">
    <name type="scientific">Paraburkholderia acidiphila</name>
    <dbReference type="NCBI Taxonomy" id="2571747"/>
    <lineage>
        <taxon>Bacteria</taxon>
        <taxon>Pseudomonadati</taxon>
        <taxon>Pseudomonadota</taxon>
        <taxon>Betaproteobacteria</taxon>
        <taxon>Burkholderiales</taxon>
        <taxon>Burkholderiaceae</taxon>
        <taxon>Paraburkholderia</taxon>
    </lineage>
</organism>
<dbReference type="RefSeq" id="WP_158759658.1">
    <property type="nucleotide sequence ID" value="NZ_CP046910.1"/>
</dbReference>
<accession>A0A7Z2G8G1</accession>